<feature type="DNA-binding region" description="HMG box" evidence="3">
    <location>
        <begin position="142"/>
        <end position="221"/>
    </location>
</feature>
<feature type="region of interest" description="Disordered" evidence="4">
    <location>
        <begin position="162"/>
        <end position="192"/>
    </location>
</feature>
<dbReference type="OrthoDB" id="6247875at2759"/>
<dbReference type="GO" id="GO:0000978">
    <property type="term" value="F:RNA polymerase II cis-regulatory region sequence-specific DNA binding"/>
    <property type="evidence" value="ECO:0007669"/>
    <property type="project" value="TreeGrafter"/>
</dbReference>
<dbReference type="SUPFAM" id="SSF47095">
    <property type="entry name" value="HMG-box"/>
    <property type="match status" value="1"/>
</dbReference>
<dbReference type="CDD" id="cd01389">
    <property type="entry name" value="HMG-box_ROX1-like"/>
    <property type="match status" value="1"/>
</dbReference>
<evidence type="ECO:0000259" key="5">
    <source>
        <dbReference type="PROSITE" id="PS50118"/>
    </source>
</evidence>
<feature type="compositionally biased region" description="Basic residues" evidence="4">
    <location>
        <begin position="226"/>
        <end position="235"/>
    </location>
</feature>
<dbReference type="Gene3D" id="1.10.30.10">
    <property type="entry name" value="High mobility group box domain"/>
    <property type="match status" value="1"/>
</dbReference>
<feature type="region of interest" description="Disordered" evidence="4">
    <location>
        <begin position="500"/>
        <end position="522"/>
    </location>
</feature>
<dbReference type="SMART" id="SM00398">
    <property type="entry name" value="HMG"/>
    <property type="match status" value="1"/>
</dbReference>
<keyword evidence="3" id="KW-0539">Nucleus</keyword>
<keyword evidence="2" id="KW-0804">Transcription</keyword>
<accession>A0A2R6S5D9</accession>
<feature type="compositionally biased region" description="Low complexity" evidence="4">
    <location>
        <begin position="94"/>
        <end position="118"/>
    </location>
</feature>
<dbReference type="Pfam" id="PF00505">
    <property type="entry name" value="HMG_box"/>
    <property type="match status" value="1"/>
</dbReference>
<dbReference type="PANTHER" id="PTHR10270">
    <property type="entry name" value="SOX TRANSCRIPTION FACTOR"/>
    <property type="match status" value="1"/>
</dbReference>
<dbReference type="GO" id="GO:0030154">
    <property type="term" value="P:cell differentiation"/>
    <property type="evidence" value="ECO:0007669"/>
    <property type="project" value="TreeGrafter"/>
</dbReference>
<dbReference type="GO" id="GO:0001228">
    <property type="term" value="F:DNA-binding transcription activator activity, RNA polymerase II-specific"/>
    <property type="evidence" value="ECO:0007669"/>
    <property type="project" value="TreeGrafter"/>
</dbReference>
<proteinExistence type="predicted"/>
<dbReference type="AlphaFoldDB" id="A0A2R6S5D9"/>
<gene>
    <name evidence="6" type="ORF">PHLCEN_2v693</name>
</gene>
<name>A0A2R6S5D9_9APHY</name>
<organism evidence="6 7">
    <name type="scientific">Hermanssonia centrifuga</name>
    <dbReference type="NCBI Taxonomy" id="98765"/>
    <lineage>
        <taxon>Eukaryota</taxon>
        <taxon>Fungi</taxon>
        <taxon>Dikarya</taxon>
        <taxon>Basidiomycota</taxon>
        <taxon>Agaricomycotina</taxon>
        <taxon>Agaricomycetes</taxon>
        <taxon>Polyporales</taxon>
        <taxon>Meruliaceae</taxon>
        <taxon>Hermanssonia</taxon>
    </lineage>
</organism>
<feature type="region of interest" description="Disordered" evidence="4">
    <location>
        <begin position="226"/>
        <end position="279"/>
    </location>
</feature>
<sequence>MPAYRTRDTRSESHPVQCTIVSDFTDPSPPTAGQSVLEVTTDAPLTPTVAIISPTPRAFTFPITHDAPYATPSSSPFEPELKLSSTPPPVRAFSPTSSIGSETSSLLSTPSSATSSQVSHRRRRSTVSDNERRPKKGDEDYIKRPENAFILFRRKCCEDRQQALEEGDDAPSAPVKKQRQADLSKTISQQWKGLPADERQYWEDLAKEKKKEHEHMYPNYVYRPQRVKKSKKGKGKHDGEQEANDGISFIMPVPSPPRSLSRGYSHGHGRRAASAPTPPPTYQTIQLPTVFMPSCPGSPTSVPRISRRTSYIPPPTDCDPSTHFEYLPQDAALPPSFHRPNFDPNFSFDSFPNFQFDSQNSFPSRASLQSLSIPPEQPSFLPHTVISPADSIASSIFSGSESAASSFSPASSHAGPFTPVSNLSITTLSIGQHSSQPEPECVPDDIDDISGGQLGFGGYSTWSPESLWPESSEMINTDDFDLTYIPPIELGMTMPEPACDSEGRQYRSMPEEPYSDMPGQDPFADLFAYENMSW</sequence>
<feature type="domain" description="HMG box" evidence="5">
    <location>
        <begin position="142"/>
        <end position="221"/>
    </location>
</feature>
<comment type="caution">
    <text evidence="6">The sequence shown here is derived from an EMBL/GenBank/DDBJ whole genome shotgun (WGS) entry which is preliminary data.</text>
</comment>
<evidence type="ECO:0000256" key="2">
    <source>
        <dbReference type="ARBA" id="ARBA00023163"/>
    </source>
</evidence>
<dbReference type="InterPro" id="IPR036910">
    <property type="entry name" value="HMG_box_dom_sf"/>
</dbReference>
<dbReference type="InterPro" id="IPR050140">
    <property type="entry name" value="SRY-related_HMG-box_TF-like"/>
</dbReference>
<feature type="compositionally biased region" description="Basic and acidic residues" evidence="4">
    <location>
        <begin position="129"/>
        <end position="142"/>
    </location>
</feature>
<dbReference type="EMBL" id="MLYV02000042">
    <property type="protein sequence ID" value="PSS37486.1"/>
    <property type="molecule type" value="Genomic_DNA"/>
</dbReference>
<protein>
    <recommendedName>
        <fullName evidence="5">HMG box domain-containing protein</fullName>
    </recommendedName>
</protein>
<evidence type="ECO:0000256" key="3">
    <source>
        <dbReference type="PROSITE-ProRule" id="PRU00267"/>
    </source>
</evidence>
<evidence type="ECO:0000256" key="1">
    <source>
        <dbReference type="ARBA" id="ARBA00023125"/>
    </source>
</evidence>
<dbReference type="STRING" id="98765.A0A2R6S5D9"/>
<dbReference type="InterPro" id="IPR009071">
    <property type="entry name" value="HMG_box_dom"/>
</dbReference>
<evidence type="ECO:0000256" key="4">
    <source>
        <dbReference type="SAM" id="MobiDB-lite"/>
    </source>
</evidence>
<dbReference type="Proteomes" id="UP000186601">
    <property type="component" value="Unassembled WGS sequence"/>
</dbReference>
<feature type="compositionally biased region" description="Basic and acidic residues" evidence="4">
    <location>
        <begin position="1"/>
        <end position="13"/>
    </location>
</feature>
<dbReference type="PANTHER" id="PTHR10270:SF161">
    <property type="entry name" value="SEX-DETERMINING REGION Y PROTEIN"/>
    <property type="match status" value="1"/>
</dbReference>
<feature type="region of interest" description="Disordered" evidence="4">
    <location>
        <begin position="1"/>
        <end position="35"/>
    </location>
</feature>
<keyword evidence="1 3" id="KW-0238">DNA-binding</keyword>
<evidence type="ECO:0000313" key="6">
    <source>
        <dbReference type="EMBL" id="PSS37486.1"/>
    </source>
</evidence>
<dbReference type="PROSITE" id="PS50118">
    <property type="entry name" value="HMG_BOX_2"/>
    <property type="match status" value="1"/>
</dbReference>
<keyword evidence="7" id="KW-1185">Reference proteome</keyword>
<reference evidence="6 7" key="1">
    <citation type="submission" date="2018-02" db="EMBL/GenBank/DDBJ databases">
        <title>Genome sequence of the basidiomycete white-rot fungus Phlebia centrifuga.</title>
        <authorList>
            <person name="Granchi Z."/>
            <person name="Peng M."/>
            <person name="de Vries R.P."/>
            <person name="Hilden K."/>
            <person name="Makela M.R."/>
            <person name="Grigoriev I."/>
            <person name="Riley R."/>
        </authorList>
    </citation>
    <scope>NUCLEOTIDE SEQUENCE [LARGE SCALE GENOMIC DNA]</scope>
    <source>
        <strain evidence="6 7">FBCC195</strain>
    </source>
</reference>
<evidence type="ECO:0000313" key="7">
    <source>
        <dbReference type="Proteomes" id="UP000186601"/>
    </source>
</evidence>
<feature type="region of interest" description="Disordered" evidence="4">
    <location>
        <begin position="62"/>
        <end position="142"/>
    </location>
</feature>
<feature type="compositionally biased region" description="Polar residues" evidence="4">
    <location>
        <begin position="181"/>
        <end position="191"/>
    </location>
</feature>
<dbReference type="GO" id="GO:0005634">
    <property type="term" value="C:nucleus"/>
    <property type="evidence" value="ECO:0007669"/>
    <property type="project" value="UniProtKB-UniRule"/>
</dbReference>